<keyword evidence="2" id="KW-0521">NADP</keyword>
<dbReference type="Pfam" id="PF23441">
    <property type="entry name" value="SDR"/>
    <property type="match status" value="1"/>
</dbReference>
<dbReference type="PANTHER" id="PTHR43477:SF1">
    <property type="entry name" value="DIHYDROANTICAPSIN 7-DEHYDROGENASE"/>
    <property type="match status" value="1"/>
</dbReference>
<keyword evidence="4" id="KW-0472">Membrane</keyword>
<sequence>MGAPNFQQLLSKHVLIIGGSSGIGFGVAAASLAAGARVSISSSSLQKVQSKVSQLKEWYPKSEIEGFVADLNKPTLQTDLHGLFEKVGKLDHIVFTACDPLELVPWQDLTLQQYSKAGQMRLYAQFFVAQVGQRYLNPGPESSITFTSGTSSEKPTAGWAMVASFAAGLKGLTRNLAVDLKPIRVNCVSPGYVATELWGGMDEATREGLFDNLRKTLPTRAVGRPEQVAEAYLWLMKDSNVTGTCAETNGGMKL</sequence>
<dbReference type="GO" id="GO:0016491">
    <property type="term" value="F:oxidoreductase activity"/>
    <property type="evidence" value="ECO:0007669"/>
    <property type="project" value="UniProtKB-KW"/>
</dbReference>
<dbReference type="PRINTS" id="PR00081">
    <property type="entry name" value="GDHRDH"/>
</dbReference>
<dbReference type="Proteomes" id="UP000504636">
    <property type="component" value="Unplaced"/>
</dbReference>
<reference evidence="7" key="2">
    <citation type="submission" date="2020-04" db="EMBL/GenBank/DDBJ databases">
        <authorList>
            <consortium name="NCBI Genome Project"/>
        </authorList>
    </citation>
    <scope>NUCLEOTIDE SEQUENCE</scope>
    <source>
        <strain evidence="7">CBS 304.34</strain>
    </source>
</reference>
<evidence type="ECO:0000256" key="3">
    <source>
        <dbReference type="ARBA" id="ARBA00023002"/>
    </source>
</evidence>
<reference evidence="5 7" key="1">
    <citation type="journal article" date="2020" name="Stud. Mycol.">
        <title>101 Dothideomycetes genomes: a test case for predicting lifestyles and emergence of pathogens.</title>
        <authorList>
            <person name="Haridas S."/>
            <person name="Albert R."/>
            <person name="Binder M."/>
            <person name="Bloem J."/>
            <person name="Labutti K."/>
            <person name="Salamov A."/>
            <person name="Andreopoulos B."/>
            <person name="Baker S."/>
            <person name="Barry K."/>
            <person name="Bills G."/>
            <person name="Bluhm B."/>
            <person name="Cannon C."/>
            <person name="Castanera R."/>
            <person name="Culley D."/>
            <person name="Daum C."/>
            <person name="Ezra D."/>
            <person name="Gonzalez J."/>
            <person name="Henrissat B."/>
            <person name="Kuo A."/>
            <person name="Liang C."/>
            <person name="Lipzen A."/>
            <person name="Lutzoni F."/>
            <person name="Magnuson J."/>
            <person name="Mondo S."/>
            <person name="Nolan M."/>
            <person name="Ohm R."/>
            <person name="Pangilinan J."/>
            <person name="Park H.-J."/>
            <person name="Ramirez L."/>
            <person name="Alfaro M."/>
            <person name="Sun H."/>
            <person name="Tritt A."/>
            <person name="Yoshinaga Y."/>
            <person name="Zwiers L.-H."/>
            <person name="Turgeon B."/>
            <person name="Goodwin S."/>
            <person name="Spatafora J."/>
            <person name="Crous P."/>
            <person name="Grigoriev I."/>
        </authorList>
    </citation>
    <scope>NUCLEOTIDE SEQUENCE</scope>
    <source>
        <strain evidence="5 7">CBS 304.34</strain>
    </source>
</reference>
<organism evidence="5">
    <name type="scientific">Mytilinidion resinicola</name>
    <dbReference type="NCBI Taxonomy" id="574789"/>
    <lineage>
        <taxon>Eukaryota</taxon>
        <taxon>Fungi</taxon>
        <taxon>Dikarya</taxon>
        <taxon>Ascomycota</taxon>
        <taxon>Pezizomycotina</taxon>
        <taxon>Dothideomycetes</taxon>
        <taxon>Pleosporomycetidae</taxon>
        <taxon>Mytilinidiales</taxon>
        <taxon>Mytilinidiaceae</taxon>
        <taxon>Mytilinidion</taxon>
    </lineage>
</organism>
<reference evidence="7" key="3">
    <citation type="submission" date="2025-04" db="UniProtKB">
        <authorList>
            <consortium name="RefSeq"/>
        </authorList>
    </citation>
    <scope>IDENTIFICATION</scope>
    <source>
        <strain evidence="7">CBS 304.34</strain>
    </source>
</reference>
<dbReference type="RefSeq" id="XP_033578502.1">
    <property type="nucleotide sequence ID" value="XM_033727267.1"/>
</dbReference>
<evidence type="ECO:0000313" key="6">
    <source>
        <dbReference type="Proteomes" id="UP000504636"/>
    </source>
</evidence>
<feature type="transmembrane region" description="Helical" evidence="4">
    <location>
        <begin position="14"/>
        <end position="36"/>
    </location>
</feature>
<gene>
    <name evidence="5 7" type="ORF">BDZ99DRAFT_559625</name>
</gene>
<dbReference type="InterPro" id="IPR051122">
    <property type="entry name" value="SDR_DHRS6-like"/>
</dbReference>
<dbReference type="OrthoDB" id="294295at2759"/>
<keyword evidence="6" id="KW-1185">Reference proteome</keyword>
<evidence type="ECO:0000313" key="5">
    <source>
        <dbReference type="EMBL" id="KAF2811538.1"/>
    </source>
</evidence>
<dbReference type="PANTHER" id="PTHR43477">
    <property type="entry name" value="DIHYDROANTICAPSIN 7-DEHYDROGENASE"/>
    <property type="match status" value="1"/>
</dbReference>
<accession>A0A6A6YSK9</accession>
<dbReference type="InterPro" id="IPR036291">
    <property type="entry name" value="NAD(P)-bd_dom_sf"/>
</dbReference>
<evidence type="ECO:0000256" key="4">
    <source>
        <dbReference type="SAM" id="Phobius"/>
    </source>
</evidence>
<dbReference type="InterPro" id="IPR002347">
    <property type="entry name" value="SDR_fam"/>
</dbReference>
<dbReference type="InterPro" id="IPR057571">
    <property type="entry name" value="SDR_PhqE-like"/>
</dbReference>
<dbReference type="GeneID" id="54468160"/>
<evidence type="ECO:0000256" key="1">
    <source>
        <dbReference type="ARBA" id="ARBA00006484"/>
    </source>
</evidence>
<keyword evidence="4" id="KW-1133">Transmembrane helix</keyword>
<name>A0A6A6YSK9_9PEZI</name>
<protein>
    <submittedName>
        <fullName evidence="5 7">NAD(P)-binding protein</fullName>
    </submittedName>
</protein>
<evidence type="ECO:0000313" key="7">
    <source>
        <dbReference type="RefSeq" id="XP_033578502.1"/>
    </source>
</evidence>
<evidence type="ECO:0000256" key="2">
    <source>
        <dbReference type="ARBA" id="ARBA00022857"/>
    </source>
</evidence>
<keyword evidence="4" id="KW-0812">Transmembrane</keyword>
<dbReference type="EMBL" id="MU003698">
    <property type="protein sequence ID" value="KAF2811538.1"/>
    <property type="molecule type" value="Genomic_DNA"/>
</dbReference>
<proteinExistence type="inferred from homology"/>
<dbReference type="Gene3D" id="3.40.50.720">
    <property type="entry name" value="NAD(P)-binding Rossmann-like Domain"/>
    <property type="match status" value="1"/>
</dbReference>
<dbReference type="SUPFAM" id="SSF51735">
    <property type="entry name" value="NAD(P)-binding Rossmann-fold domains"/>
    <property type="match status" value="1"/>
</dbReference>
<keyword evidence="3" id="KW-0560">Oxidoreductase</keyword>
<comment type="similarity">
    <text evidence="1">Belongs to the short-chain dehydrogenases/reductases (SDR) family.</text>
</comment>
<dbReference type="AlphaFoldDB" id="A0A6A6YSK9"/>